<dbReference type="WBParaSite" id="nRc.2.0.1.t10869-RA">
    <property type="protein sequence ID" value="nRc.2.0.1.t10869-RA"/>
    <property type="gene ID" value="nRc.2.0.1.g10869"/>
</dbReference>
<dbReference type="InterPro" id="IPR050333">
    <property type="entry name" value="SLRP"/>
</dbReference>
<dbReference type="SUPFAM" id="SSF52058">
    <property type="entry name" value="L domain-like"/>
    <property type="match status" value="2"/>
</dbReference>
<dbReference type="PANTHER" id="PTHR45712:SF22">
    <property type="entry name" value="INSULIN-LIKE GROWTH FACTOR-BINDING PROTEIN COMPLEX ACID LABILE SUBUNIT"/>
    <property type="match status" value="1"/>
</dbReference>
<proteinExistence type="predicted"/>
<dbReference type="OMA" id="WSTMSLE"/>
<evidence type="ECO:0000256" key="3">
    <source>
        <dbReference type="SAM" id="Phobius"/>
    </source>
</evidence>
<evidence type="ECO:0000313" key="4">
    <source>
        <dbReference type="Proteomes" id="UP000887565"/>
    </source>
</evidence>
<dbReference type="Proteomes" id="UP000887565">
    <property type="component" value="Unplaced"/>
</dbReference>
<dbReference type="FunFam" id="3.80.10.10:FF:001164">
    <property type="entry name" value="GH01279p"/>
    <property type="match status" value="1"/>
</dbReference>
<dbReference type="PRINTS" id="PR00019">
    <property type="entry name" value="LEURICHRPT"/>
</dbReference>
<dbReference type="PANTHER" id="PTHR45712">
    <property type="entry name" value="AGAP008170-PA"/>
    <property type="match status" value="1"/>
</dbReference>
<dbReference type="InterPro" id="IPR003591">
    <property type="entry name" value="Leu-rich_rpt_typical-subtyp"/>
</dbReference>
<dbReference type="SUPFAM" id="SSF52200">
    <property type="entry name" value="Toll/Interleukin receptor TIR domain"/>
    <property type="match status" value="1"/>
</dbReference>
<dbReference type="AlphaFoldDB" id="A0A915I9L4"/>
<dbReference type="Pfam" id="PF13855">
    <property type="entry name" value="LRR_8"/>
    <property type="match status" value="4"/>
</dbReference>
<keyword evidence="3" id="KW-0472">Membrane</keyword>
<name>A0A915I9L4_ROMCU</name>
<evidence type="ECO:0000256" key="2">
    <source>
        <dbReference type="ARBA" id="ARBA00022737"/>
    </source>
</evidence>
<sequence>MNCVWPHPTLSGAFDKPFVNNAIKIRRLQIKCSEDQKTYNNRSLSLIDGVFRPFINLEHLSLDSCQFDFLPENLTIGLTNLKSLNLRALGGRVRFHKFPFPDLYSLEKLTIVESNFDNRKLWENVCKLKNVKFLNLSRNLLENLSKISCQVLKQAIILDLSENRLNRLDFLINLNNLRILRLSNNNLINPILSDMPSLIELYLNGNRIRKFDTLPQKLKILDLSQNDINVVDLNKSENNLEILNLSRNHLNIANLNILEKLISLDLSHLKELLVNDNKISKLKKSGFDGLQNLQTLNLANNRLSSLDDDFFTSSLNVKSLDLSKNFLQDIPTCLFIATNLEYLDLSNNHVTKIPKFLLKKLSNLKILILNQNRLNRLDDELFEKLTKLSILDLSSNFLEISPNFGKATAKILLLQNNSLTKFDSTSVAGMRNLEILNLSKNSISTIDIDHFSSNLREFYVSENDLNFAPKFGQNFNFRILDFSGNKISTLASENLPDKIEVVNFSHNLITKIDNQTLYNKTSLKSLNLSDNNLNYLDKEALTIKNFTKRPKIMISGNPFRCSCRLKWIRSSRYQMINFPEIIDYDRLTCQHNYQTDQSLNFINRLNDTDFLCPYKTFCIDSCPCCDFDICDCKNICPSDQCQCFHDNGKILSINLVKCTSFDLRSSKIENFCRDNNFKLKASKFLKNLPLHATTLYLDGGNLCKLYKNSFFSRYRLKFLFLNRSNIVEISPQAFNVLSSLEFLDLSQNELETLNGDEFANLGRLEILRLNSNRLRRLGKEFLENLPNLKVLSLNDNRLKVLPTFFSSPELKLTTLTFSQNPWKCDCNDRYDLQSWLPKNRHLITDSHQIYCFENLSSTTIPENDDDDANSTILKLLPPTTGISLTMVKVNFWTFKNEIEPNFCRNGGKTIASISNTTKISDSRKLGIVDNDTSKETWLLVLISISICLIILTLAILVGFIHRKRNNAESILAKNRLIFEDKNPQLENNCLLNFKIFLIYSKLDEKFVLEKMLEKLENFYPYYHQIGLLHKEYPNLHKIDSNQLIGDLRRNFLNLFVVSENFLKDHYLINFYKKCLSDNDNNTNNNHCNILHIIIDRNIKPNLHRTDRSGLLYFEDEFFWSNLHAFVEQDVAQNSGSEELASSSAYGSIVPSLFV</sequence>
<dbReference type="SMART" id="SM00365">
    <property type="entry name" value="LRR_SD22"/>
    <property type="match status" value="12"/>
</dbReference>
<accession>A0A915I9L4</accession>
<evidence type="ECO:0000256" key="1">
    <source>
        <dbReference type="ARBA" id="ARBA00022614"/>
    </source>
</evidence>
<dbReference type="InterPro" id="IPR035897">
    <property type="entry name" value="Toll_tir_struct_dom_sf"/>
</dbReference>
<dbReference type="GO" id="GO:0005615">
    <property type="term" value="C:extracellular space"/>
    <property type="evidence" value="ECO:0007669"/>
    <property type="project" value="TreeGrafter"/>
</dbReference>
<evidence type="ECO:0000313" key="5">
    <source>
        <dbReference type="WBParaSite" id="nRc.2.0.1.t10869-RA"/>
    </source>
</evidence>
<keyword evidence="3" id="KW-0812">Transmembrane</keyword>
<organism evidence="4 5">
    <name type="scientific">Romanomermis culicivorax</name>
    <name type="common">Nematode worm</name>
    <dbReference type="NCBI Taxonomy" id="13658"/>
    <lineage>
        <taxon>Eukaryota</taxon>
        <taxon>Metazoa</taxon>
        <taxon>Ecdysozoa</taxon>
        <taxon>Nematoda</taxon>
        <taxon>Enoplea</taxon>
        <taxon>Dorylaimia</taxon>
        <taxon>Mermithida</taxon>
        <taxon>Mermithoidea</taxon>
        <taxon>Mermithidae</taxon>
        <taxon>Romanomermis</taxon>
    </lineage>
</organism>
<reference evidence="5" key="1">
    <citation type="submission" date="2022-11" db="UniProtKB">
        <authorList>
            <consortium name="WormBaseParasite"/>
        </authorList>
    </citation>
    <scope>IDENTIFICATION</scope>
</reference>
<dbReference type="SMART" id="SM00364">
    <property type="entry name" value="LRR_BAC"/>
    <property type="match status" value="7"/>
</dbReference>
<dbReference type="InterPro" id="IPR032675">
    <property type="entry name" value="LRR_dom_sf"/>
</dbReference>
<keyword evidence="2" id="KW-0677">Repeat</keyword>
<keyword evidence="3" id="KW-1133">Transmembrane helix</keyword>
<keyword evidence="4" id="KW-1185">Reference proteome</keyword>
<dbReference type="Gene3D" id="3.80.10.10">
    <property type="entry name" value="Ribonuclease Inhibitor"/>
    <property type="match status" value="5"/>
</dbReference>
<dbReference type="PROSITE" id="PS51450">
    <property type="entry name" value="LRR"/>
    <property type="match status" value="7"/>
</dbReference>
<feature type="transmembrane region" description="Helical" evidence="3">
    <location>
        <begin position="937"/>
        <end position="960"/>
    </location>
</feature>
<protein>
    <submittedName>
        <fullName evidence="5">Toll-like receptor</fullName>
    </submittedName>
</protein>
<dbReference type="InterPro" id="IPR001611">
    <property type="entry name" value="Leu-rich_rpt"/>
</dbReference>
<keyword evidence="1" id="KW-0433">Leucine-rich repeat</keyword>
<dbReference type="SUPFAM" id="SSF52047">
    <property type="entry name" value="RNI-like"/>
    <property type="match status" value="1"/>
</dbReference>
<dbReference type="SMART" id="SM00369">
    <property type="entry name" value="LRR_TYP"/>
    <property type="match status" value="14"/>
</dbReference>